<dbReference type="GO" id="GO:0008237">
    <property type="term" value="F:metallopeptidase activity"/>
    <property type="evidence" value="ECO:0007669"/>
    <property type="project" value="TreeGrafter"/>
</dbReference>
<proteinExistence type="predicted"/>
<dbReference type="PANTHER" id="PTHR46622">
    <property type="entry name" value="DNA-DEPENDENT METALLOPROTEASE WSS1"/>
    <property type="match status" value="1"/>
</dbReference>
<gene>
    <name evidence="3" type="ORF">SVIM_LOCUS19323</name>
</gene>
<organism evidence="3">
    <name type="scientific">Salix viminalis</name>
    <name type="common">Common osier</name>
    <name type="synonym">Basket willow</name>
    <dbReference type="NCBI Taxonomy" id="40686"/>
    <lineage>
        <taxon>Eukaryota</taxon>
        <taxon>Viridiplantae</taxon>
        <taxon>Streptophyta</taxon>
        <taxon>Embryophyta</taxon>
        <taxon>Tracheophyta</taxon>
        <taxon>Spermatophyta</taxon>
        <taxon>Magnoliopsida</taxon>
        <taxon>eudicotyledons</taxon>
        <taxon>Gunneridae</taxon>
        <taxon>Pentapetalae</taxon>
        <taxon>rosids</taxon>
        <taxon>fabids</taxon>
        <taxon>Malpighiales</taxon>
        <taxon>Salicaceae</taxon>
        <taxon>Saliceae</taxon>
        <taxon>Salix</taxon>
    </lineage>
</organism>
<dbReference type="GO" id="GO:0006281">
    <property type="term" value="P:DNA repair"/>
    <property type="evidence" value="ECO:0007669"/>
    <property type="project" value="TreeGrafter"/>
</dbReference>
<sequence length="85" mass="9815">MDLNDLNKAWEIKPLKKAGEENARKALDKSSKTRTTHHGKTQMERGGAEAKLRSRRPNNEWHCFPYEQILDTMSHELCHNKNVGS</sequence>
<feature type="domain" description="WLM" evidence="2">
    <location>
        <begin position="47"/>
        <end position="81"/>
    </location>
</feature>
<dbReference type="InterPro" id="IPR053000">
    <property type="entry name" value="WSS1-like_metalloprotease"/>
</dbReference>
<reference evidence="3" key="1">
    <citation type="submission" date="2019-03" db="EMBL/GenBank/DDBJ databases">
        <authorList>
            <person name="Mank J."/>
            <person name="Almeida P."/>
        </authorList>
    </citation>
    <scope>NUCLEOTIDE SEQUENCE</scope>
    <source>
        <strain evidence="3">78183</strain>
    </source>
</reference>
<protein>
    <recommendedName>
        <fullName evidence="2">WLM domain-containing protein</fullName>
    </recommendedName>
</protein>
<dbReference type="Pfam" id="PF08325">
    <property type="entry name" value="WLM"/>
    <property type="match status" value="1"/>
</dbReference>
<dbReference type="InterPro" id="IPR013536">
    <property type="entry name" value="WLM_dom"/>
</dbReference>
<name>A0A6N2K1Y1_SALVM</name>
<dbReference type="PANTHER" id="PTHR46622:SF1">
    <property type="entry name" value="DNA-DEPENDENT METALLOPROTEASE WSS1"/>
    <property type="match status" value="1"/>
</dbReference>
<dbReference type="AlphaFoldDB" id="A0A6N2K1Y1"/>
<evidence type="ECO:0000256" key="1">
    <source>
        <dbReference type="SAM" id="MobiDB-lite"/>
    </source>
</evidence>
<dbReference type="GO" id="GO:0005634">
    <property type="term" value="C:nucleus"/>
    <property type="evidence" value="ECO:0007669"/>
    <property type="project" value="TreeGrafter"/>
</dbReference>
<feature type="compositionally biased region" description="Basic and acidic residues" evidence="1">
    <location>
        <begin position="20"/>
        <end position="31"/>
    </location>
</feature>
<accession>A0A6N2K1Y1</accession>
<evidence type="ECO:0000313" key="3">
    <source>
        <dbReference type="EMBL" id="VFU22030.1"/>
    </source>
</evidence>
<feature type="compositionally biased region" description="Basic and acidic residues" evidence="1">
    <location>
        <begin position="41"/>
        <end position="52"/>
    </location>
</feature>
<dbReference type="EMBL" id="CAADRP010000034">
    <property type="protein sequence ID" value="VFU22030.1"/>
    <property type="molecule type" value="Genomic_DNA"/>
</dbReference>
<feature type="region of interest" description="Disordered" evidence="1">
    <location>
        <begin position="20"/>
        <end position="54"/>
    </location>
</feature>
<evidence type="ECO:0000259" key="2">
    <source>
        <dbReference type="Pfam" id="PF08325"/>
    </source>
</evidence>